<proteinExistence type="predicted"/>
<feature type="compositionally biased region" description="Low complexity" evidence="3">
    <location>
        <begin position="349"/>
        <end position="368"/>
    </location>
</feature>
<dbReference type="InterPro" id="IPR011992">
    <property type="entry name" value="EF-hand-dom_pair"/>
</dbReference>
<accession>A0A5B9P454</accession>
<reference evidence="5 6" key="1">
    <citation type="submission" date="2019-08" db="EMBL/GenBank/DDBJ databases">
        <title>Deep-cultivation of Planctomycetes and their phenomic and genomic characterization uncovers novel biology.</title>
        <authorList>
            <person name="Wiegand S."/>
            <person name="Jogler M."/>
            <person name="Boedeker C."/>
            <person name="Pinto D."/>
            <person name="Vollmers J."/>
            <person name="Rivas-Marin E."/>
            <person name="Kohn T."/>
            <person name="Peeters S.H."/>
            <person name="Heuer A."/>
            <person name="Rast P."/>
            <person name="Oberbeckmann S."/>
            <person name="Bunk B."/>
            <person name="Jeske O."/>
            <person name="Meyerdierks A."/>
            <person name="Storesund J.E."/>
            <person name="Kallscheuer N."/>
            <person name="Luecker S."/>
            <person name="Lage O.M."/>
            <person name="Pohl T."/>
            <person name="Merkel B.J."/>
            <person name="Hornburger P."/>
            <person name="Mueller R.-W."/>
            <person name="Bruemmer F."/>
            <person name="Labrenz M."/>
            <person name="Spormann A.M."/>
            <person name="Op den Camp H."/>
            <person name="Overmann J."/>
            <person name="Amann R."/>
            <person name="Jetten M.S.M."/>
            <person name="Mascher T."/>
            <person name="Medema M.H."/>
            <person name="Devos D.P."/>
            <person name="Kaster A.-K."/>
            <person name="Ovreas L."/>
            <person name="Rohde M."/>
            <person name="Galperin M.Y."/>
            <person name="Jogler C."/>
        </authorList>
    </citation>
    <scope>NUCLEOTIDE SEQUENCE [LARGE SCALE GENOMIC DNA]</scope>
    <source>
        <strain evidence="5 6">FC18</strain>
    </source>
</reference>
<dbReference type="STRING" id="980251.GCA_001642875_01612"/>
<dbReference type="PANTHER" id="PTHR10827:SF98">
    <property type="entry name" value="45 KDA CALCIUM-BINDING PROTEIN"/>
    <property type="match status" value="1"/>
</dbReference>
<dbReference type="AlphaFoldDB" id="A0A5B9P454"/>
<evidence type="ECO:0000313" key="6">
    <source>
        <dbReference type="Proteomes" id="UP000322214"/>
    </source>
</evidence>
<sequence>MVCNYCVQRKSRMKISSSSMICLTVALAIVALPDFSFAQEKKRERRSFDVEKFLTRLDTNKNGKVDPDEIKDERTRGFLKRAGVDPNKPVSIKNFSKQVDKRRNERANPRPGQQSMGFAVGGDEREQESGDSLRFVVTDEEREPIETARTRKFSEGAKKMLDWVLKSYDKDKDGKIGPKEIKAGRWSDPPAHVSDTNKDGSLSRMELLVRYEAREEAKTKRSSERSSRRTTSSTRDRGRGRDRGRERETRSRRDTAPKTTSKGTAKTTSSTTGSRDVRKGYESYVDGLFKTYDKDKNGKLDKKEIEGMRRKPDMKADTDGDKVISKTELIDSYLEKAGQGRSKQESSKRSGSSRSSGRTSSSALGSGSPNARPPLTDKDANQNGQIEMAEFAETWTLKEVEAFYAKDKNKDGVITASEWNGDK</sequence>
<dbReference type="InterPro" id="IPR002048">
    <property type="entry name" value="EF_hand_dom"/>
</dbReference>
<feature type="compositionally biased region" description="Basic and acidic residues" evidence="3">
    <location>
        <begin position="234"/>
        <end position="256"/>
    </location>
</feature>
<feature type="region of interest" description="Disordered" evidence="3">
    <location>
        <begin position="170"/>
        <end position="201"/>
    </location>
</feature>
<keyword evidence="1" id="KW-0479">Metal-binding</keyword>
<evidence type="ECO:0000313" key="5">
    <source>
        <dbReference type="EMBL" id="QEG21407.1"/>
    </source>
</evidence>
<dbReference type="Gene3D" id="1.10.238.10">
    <property type="entry name" value="EF-hand"/>
    <property type="match status" value="3"/>
</dbReference>
<dbReference type="KEGG" id="mff:MFFC18_12630"/>
<evidence type="ECO:0000256" key="1">
    <source>
        <dbReference type="ARBA" id="ARBA00022723"/>
    </source>
</evidence>
<dbReference type="Proteomes" id="UP000322214">
    <property type="component" value="Chromosome"/>
</dbReference>
<dbReference type="GO" id="GO:0005509">
    <property type="term" value="F:calcium ion binding"/>
    <property type="evidence" value="ECO:0007669"/>
    <property type="project" value="InterPro"/>
</dbReference>
<dbReference type="SMART" id="SM00054">
    <property type="entry name" value="EFh"/>
    <property type="match status" value="3"/>
</dbReference>
<dbReference type="PROSITE" id="PS50222">
    <property type="entry name" value="EF_HAND_2"/>
    <property type="match status" value="1"/>
</dbReference>
<dbReference type="EMBL" id="CP042912">
    <property type="protein sequence ID" value="QEG21407.1"/>
    <property type="molecule type" value="Genomic_DNA"/>
</dbReference>
<evidence type="ECO:0000259" key="4">
    <source>
        <dbReference type="PROSITE" id="PS50222"/>
    </source>
</evidence>
<name>A0A5B9P454_9BACT</name>
<gene>
    <name evidence="5" type="ORF">MFFC18_12630</name>
</gene>
<feature type="compositionally biased region" description="Basic and acidic residues" evidence="3">
    <location>
        <begin position="213"/>
        <end position="227"/>
    </location>
</feature>
<evidence type="ECO:0000256" key="2">
    <source>
        <dbReference type="ARBA" id="ARBA00022737"/>
    </source>
</evidence>
<feature type="region of interest" description="Disordered" evidence="3">
    <location>
        <begin position="76"/>
        <end position="141"/>
    </location>
</feature>
<protein>
    <submittedName>
        <fullName evidence="5">EF hand</fullName>
    </submittedName>
</protein>
<dbReference type="Pfam" id="PF13202">
    <property type="entry name" value="EF-hand_5"/>
    <property type="match status" value="4"/>
</dbReference>
<feature type="compositionally biased region" description="Basic and acidic residues" evidence="3">
    <location>
        <begin position="170"/>
        <end position="185"/>
    </location>
</feature>
<feature type="compositionally biased region" description="Basic and acidic residues" evidence="3">
    <location>
        <begin position="98"/>
        <end position="108"/>
    </location>
</feature>
<dbReference type="PANTHER" id="PTHR10827">
    <property type="entry name" value="RETICULOCALBIN"/>
    <property type="match status" value="1"/>
</dbReference>
<dbReference type="PROSITE" id="PS00018">
    <property type="entry name" value="EF_HAND_1"/>
    <property type="match status" value="7"/>
</dbReference>
<feature type="compositionally biased region" description="Basic and acidic residues" evidence="3">
    <location>
        <begin position="291"/>
        <end position="329"/>
    </location>
</feature>
<dbReference type="OrthoDB" id="281871at2"/>
<organism evidence="5 6">
    <name type="scientific">Mariniblastus fucicola</name>
    <dbReference type="NCBI Taxonomy" id="980251"/>
    <lineage>
        <taxon>Bacteria</taxon>
        <taxon>Pseudomonadati</taxon>
        <taxon>Planctomycetota</taxon>
        <taxon>Planctomycetia</taxon>
        <taxon>Pirellulales</taxon>
        <taxon>Pirellulaceae</taxon>
        <taxon>Mariniblastus</taxon>
    </lineage>
</organism>
<feature type="compositionally biased region" description="Low complexity" evidence="3">
    <location>
        <begin position="257"/>
        <end position="274"/>
    </location>
</feature>
<keyword evidence="2" id="KW-0677">Repeat</keyword>
<feature type="region of interest" description="Disordered" evidence="3">
    <location>
        <begin position="213"/>
        <end position="387"/>
    </location>
</feature>
<keyword evidence="6" id="KW-1185">Reference proteome</keyword>
<dbReference type="SUPFAM" id="SSF47473">
    <property type="entry name" value="EF-hand"/>
    <property type="match status" value="3"/>
</dbReference>
<evidence type="ECO:0000256" key="3">
    <source>
        <dbReference type="SAM" id="MobiDB-lite"/>
    </source>
</evidence>
<feature type="domain" description="EF-hand" evidence="4">
    <location>
        <begin position="280"/>
        <end position="315"/>
    </location>
</feature>
<dbReference type="InterPro" id="IPR018247">
    <property type="entry name" value="EF_Hand_1_Ca_BS"/>
</dbReference>